<dbReference type="Pfam" id="PF00168">
    <property type="entry name" value="C2"/>
    <property type="match status" value="1"/>
</dbReference>
<dbReference type="GO" id="GO:0004435">
    <property type="term" value="F:phosphatidylinositol-4,5-bisphosphate phospholipase C activity"/>
    <property type="evidence" value="ECO:0007669"/>
    <property type="project" value="UniProtKB-EC"/>
</dbReference>
<reference evidence="12" key="1">
    <citation type="submission" date="2019-11" db="EMBL/GenBank/DDBJ databases">
        <title>Leishmania tarentolae CDS.</title>
        <authorList>
            <person name="Goto Y."/>
            <person name="Yamagishi J."/>
        </authorList>
    </citation>
    <scope>NUCLEOTIDE SEQUENCE [LARGE SCALE GENOMIC DNA]</scope>
    <source>
        <strain evidence="12">Parrot Tar II</strain>
    </source>
</reference>
<dbReference type="VEuPathDB" id="TriTrypDB:LtaPh_2216500"/>
<dbReference type="PANTHER" id="PTHR10336">
    <property type="entry name" value="PHOSPHOINOSITIDE-SPECIFIC PHOSPHOLIPASE C FAMILY PROTEIN"/>
    <property type="match status" value="1"/>
</dbReference>
<dbReference type="GO" id="GO:0005509">
    <property type="term" value="F:calcium ion binding"/>
    <property type="evidence" value="ECO:0007669"/>
    <property type="project" value="InterPro"/>
</dbReference>
<dbReference type="PROSITE" id="PS00018">
    <property type="entry name" value="EF_HAND_1"/>
    <property type="match status" value="1"/>
</dbReference>
<keyword evidence="4 7" id="KW-0442">Lipid degradation</keyword>
<dbReference type="EC" id="3.1.4.11" evidence="1 7"/>
<dbReference type="GO" id="GO:0016042">
    <property type="term" value="P:lipid catabolic process"/>
    <property type="evidence" value="ECO:0007669"/>
    <property type="project" value="UniProtKB-KW"/>
</dbReference>
<dbReference type="CDD" id="cd00275">
    <property type="entry name" value="C2_PLC_like"/>
    <property type="match status" value="1"/>
</dbReference>
<dbReference type="InterPro" id="IPR035892">
    <property type="entry name" value="C2_domain_sf"/>
</dbReference>
<dbReference type="GO" id="GO:0048015">
    <property type="term" value="P:phosphatidylinositol-mediated signaling"/>
    <property type="evidence" value="ECO:0007669"/>
    <property type="project" value="TreeGrafter"/>
</dbReference>
<name>A0A640KG02_LEITA</name>
<dbReference type="Proteomes" id="UP000419144">
    <property type="component" value="Unassembled WGS sequence"/>
</dbReference>
<evidence type="ECO:0000256" key="4">
    <source>
        <dbReference type="ARBA" id="ARBA00022963"/>
    </source>
</evidence>
<dbReference type="GO" id="GO:0051209">
    <property type="term" value="P:release of sequestered calcium ion into cytosol"/>
    <property type="evidence" value="ECO:0007669"/>
    <property type="project" value="TreeGrafter"/>
</dbReference>
<proteinExistence type="predicted"/>
<dbReference type="InterPro" id="IPR000909">
    <property type="entry name" value="PLipase_C_PInositol-sp_X_dom"/>
</dbReference>
<feature type="domain" description="PI-PLC Y-box" evidence="10">
    <location>
        <begin position="471"/>
        <end position="563"/>
    </location>
</feature>
<evidence type="ECO:0000256" key="3">
    <source>
        <dbReference type="ARBA" id="ARBA00022837"/>
    </source>
</evidence>
<dbReference type="SUPFAM" id="SSF49562">
    <property type="entry name" value="C2 domain (Calcium/lipid-binding domain, CaLB)"/>
    <property type="match status" value="1"/>
</dbReference>
<dbReference type="SMART" id="SM00148">
    <property type="entry name" value="PLCXc"/>
    <property type="match status" value="1"/>
</dbReference>
<keyword evidence="5 7" id="KW-0443">Lipid metabolism</keyword>
<dbReference type="PANTHER" id="PTHR10336:SF36">
    <property type="entry name" value="1-PHOSPHATIDYLINOSITOL 4,5-BISPHOSPHATE PHOSPHODIESTERASE BETA-4"/>
    <property type="match status" value="1"/>
</dbReference>
<dbReference type="PROSITE" id="PS50004">
    <property type="entry name" value="C2"/>
    <property type="match status" value="1"/>
</dbReference>
<dbReference type="InterPro" id="IPR011992">
    <property type="entry name" value="EF-hand-dom_pair"/>
</dbReference>
<protein>
    <recommendedName>
        <fullName evidence="1 7">Phosphoinositide phospholipase C</fullName>
        <ecNumber evidence="1 7">3.1.4.11</ecNumber>
    </recommendedName>
</protein>
<dbReference type="SMART" id="SM00239">
    <property type="entry name" value="C2"/>
    <property type="match status" value="1"/>
</dbReference>
<dbReference type="EMBL" id="BLBS01000029">
    <property type="protein sequence ID" value="GET88640.1"/>
    <property type="molecule type" value="Genomic_DNA"/>
</dbReference>
<dbReference type="PROSITE" id="PS50008">
    <property type="entry name" value="PIPLC_Y_DOMAIN"/>
    <property type="match status" value="1"/>
</dbReference>
<keyword evidence="6" id="KW-0807">Transducer</keyword>
<feature type="domain" description="EF-hand" evidence="11">
    <location>
        <begin position="96"/>
        <end position="131"/>
    </location>
</feature>
<dbReference type="Pfam" id="PF00388">
    <property type="entry name" value="PI-PLC-X"/>
    <property type="match status" value="1"/>
</dbReference>
<dbReference type="CDD" id="cd15898">
    <property type="entry name" value="EFh_PI-PLC"/>
    <property type="match status" value="1"/>
</dbReference>
<dbReference type="InterPro" id="IPR002048">
    <property type="entry name" value="EF_hand_dom"/>
</dbReference>
<evidence type="ECO:0000259" key="9">
    <source>
        <dbReference type="PROSITE" id="PS50004"/>
    </source>
</evidence>
<dbReference type="SUPFAM" id="SSF47473">
    <property type="entry name" value="EF-hand"/>
    <property type="match status" value="1"/>
</dbReference>
<evidence type="ECO:0000313" key="12">
    <source>
        <dbReference type="EMBL" id="GET88640.1"/>
    </source>
</evidence>
<evidence type="ECO:0000259" key="10">
    <source>
        <dbReference type="PROSITE" id="PS50008"/>
    </source>
</evidence>
<dbReference type="SMART" id="SM00149">
    <property type="entry name" value="PLCYc"/>
    <property type="match status" value="1"/>
</dbReference>
<keyword evidence="3" id="KW-0106">Calcium</keyword>
<evidence type="ECO:0000256" key="1">
    <source>
        <dbReference type="ARBA" id="ARBA00012368"/>
    </source>
</evidence>
<evidence type="ECO:0000259" key="11">
    <source>
        <dbReference type="PROSITE" id="PS50222"/>
    </source>
</evidence>
<comment type="caution">
    <text evidence="12">The sequence shown here is derived from an EMBL/GenBank/DDBJ whole genome shotgun (WGS) entry which is preliminary data.</text>
</comment>
<dbReference type="Gene3D" id="1.10.238.10">
    <property type="entry name" value="EF-hand"/>
    <property type="match status" value="1"/>
</dbReference>
<evidence type="ECO:0000256" key="7">
    <source>
        <dbReference type="RuleBase" id="RU361133"/>
    </source>
</evidence>
<dbReference type="CDD" id="cd08558">
    <property type="entry name" value="PI-PLCc_eukaryota"/>
    <property type="match status" value="1"/>
</dbReference>
<dbReference type="Gene3D" id="3.20.20.190">
    <property type="entry name" value="Phosphatidylinositol (PI) phosphodiesterase"/>
    <property type="match status" value="1"/>
</dbReference>
<comment type="catalytic activity">
    <reaction evidence="7">
        <text>a 1,2-diacyl-sn-glycero-3-phospho-(1D-myo-inositol-4,5-bisphosphate) + H2O = 1D-myo-inositol 1,4,5-trisphosphate + a 1,2-diacyl-sn-glycerol + H(+)</text>
        <dbReference type="Rhea" id="RHEA:33179"/>
        <dbReference type="ChEBI" id="CHEBI:15377"/>
        <dbReference type="ChEBI" id="CHEBI:15378"/>
        <dbReference type="ChEBI" id="CHEBI:17815"/>
        <dbReference type="ChEBI" id="CHEBI:58456"/>
        <dbReference type="ChEBI" id="CHEBI:203600"/>
        <dbReference type="EC" id="3.1.4.11"/>
    </reaction>
</comment>
<evidence type="ECO:0000256" key="6">
    <source>
        <dbReference type="ARBA" id="ARBA00023224"/>
    </source>
</evidence>
<dbReference type="SUPFAM" id="SSF51695">
    <property type="entry name" value="PLC-like phosphodiesterases"/>
    <property type="match status" value="1"/>
</dbReference>
<dbReference type="AlphaFoldDB" id="A0A640KG02"/>
<dbReference type="InterPro" id="IPR018247">
    <property type="entry name" value="EF_Hand_1_Ca_BS"/>
</dbReference>
<keyword evidence="13" id="KW-1185">Reference proteome</keyword>
<dbReference type="PROSITE" id="PS50007">
    <property type="entry name" value="PIPLC_X_DOMAIN"/>
    <property type="match status" value="1"/>
</dbReference>
<dbReference type="Gene3D" id="2.60.40.150">
    <property type="entry name" value="C2 domain"/>
    <property type="match status" value="1"/>
</dbReference>
<dbReference type="InterPro" id="IPR017946">
    <property type="entry name" value="PLC-like_Pdiesterase_TIM-brl"/>
</dbReference>
<evidence type="ECO:0000256" key="2">
    <source>
        <dbReference type="ARBA" id="ARBA00022801"/>
    </source>
</evidence>
<evidence type="ECO:0000256" key="5">
    <source>
        <dbReference type="ARBA" id="ARBA00023098"/>
    </source>
</evidence>
<dbReference type="InterPro" id="IPR001192">
    <property type="entry name" value="PI-PLC_fam"/>
</dbReference>
<feature type="domain" description="C2" evidence="9">
    <location>
        <begin position="559"/>
        <end position="687"/>
    </location>
</feature>
<feature type="region of interest" description="Disordered" evidence="8">
    <location>
        <begin position="396"/>
        <end position="415"/>
    </location>
</feature>
<dbReference type="Pfam" id="PF00387">
    <property type="entry name" value="PI-PLC-Y"/>
    <property type="match status" value="1"/>
</dbReference>
<dbReference type="InterPro" id="IPR001711">
    <property type="entry name" value="PLipase_C_Pinositol-sp_Y"/>
</dbReference>
<dbReference type="PROSITE" id="PS50222">
    <property type="entry name" value="EF_HAND_2"/>
    <property type="match status" value="1"/>
</dbReference>
<organism evidence="12 13">
    <name type="scientific">Leishmania tarentolae</name>
    <name type="common">Sauroleishmania tarentolae</name>
    <dbReference type="NCBI Taxonomy" id="5689"/>
    <lineage>
        <taxon>Eukaryota</taxon>
        <taxon>Discoba</taxon>
        <taxon>Euglenozoa</taxon>
        <taxon>Kinetoplastea</taxon>
        <taxon>Metakinetoplastina</taxon>
        <taxon>Trypanosomatida</taxon>
        <taxon>Trypanosomatidae</taxon>
        <taxon>Leishmaniinae</taxon>
        <taxon>Leishmania</taxon>
        <taxon>lizard Leishmania</taxon>
    </lineage>
</organism>
<accession>A0A640KG02</accession>
<evidence type="ECO:0000313" key="13">
    <source>
        <dbReference type="Proteomes" id="UP000419144"/>
    </source>
</evidence>
<dbReference type="OrthoDB" id="269822at2759"/>
<keyword evidence="2 7" id="KW-0378">Hydrolase</keyword>
<sequence length="722" mass="81545">MGVLCNTANTFDKRTAKYIPALTALTESYFSTHNPNENESALFFASLRVALRSMLHCSREEVNELLIGSCNRSVSTSAALDKFLSNKNTSKVAPDATAAKIMQMWMTYDKDSSGDLSYAEVEQLVEGLNFSKDLKERIFTLFEDGDHPNITFSEFANVYSDAVRFKELGYVFQGLAGGKQTISRDTFASFAYDVQGVDWDDELLNEKLTLMGCVDTNDITEKNFVGYVMSPYFDSAVEKKKLTDVYHDMEQNMCCYFINSSHNTYLTGDQLTSRSSSQMYKKALLDGCRCVELDCWNGPHGEPIVYHGHTRTSRIAFKECVKVIRQYAFAASAYPVILSLEVHTSVDQQDRMAEILEEELGALLFRPTWGANEQPTMIFSPSNLKNKILVKSKRGDFAAGEPRTDKDEDETETDSVMGTSNADYLEMLEARRKAEKDVIHVSEKLSAIVSIESTEYKGVKDLAYLKDKQPYHCSSYSEKKGKAIAREDLKALVLINDTYLSRIFPAGFRIDSSNYNPLHYWEYGCQMVAINWQSNNTFGWRLNRSFFLDNGCCGYLLKPDYLRPVTCLPAAVQENSRSLTVEVISGLSLPNASKSEISDPFVTVFLEGPNLDNTLRSTHALPNNSFHPVWRGTGQTRWTWAVHRWSMSVLVLQVYDHKKYNSSNLLAEAIIPLRVLHRGFRKVTLNDPQATTYPAAFLCAMLTTHVCQRSCDRCASVCFMDM</sequence>
<gene>
    <name evidence="12" type="ORF">LtaPh_2216500</name>
</gene>
<dbReference type="InterPro" id="IPR000008">
    <property type="entry name" value="C2_dom"/>
</dbReference>
<dbReference type="PRINTS" id="PR00390">
    <property type="entry name" value="PHPHLIPASEC"/>
</dbReference>
<evidence type="ECO:0000256" key="8">
    <source>
        <dbReference type="SAM" id="MobiDB-lite"/>
    </source>
</evidence>